<proteinExistence type="predicted"/>
<evidence type="ECO:0000313" key="2">
    <source>
        <dbReference type="Proteomes" id="UP001551582"/>
    </source>
</evidence>
<organism evidence="1 2">
    <name type="scientific">Streptomyces griseoloalbus</name>
    <dbReference type="NCBI Taxonomy" id="67303"/>
    <lineage>
        <taxon>Bacteria</taxon>
        <taxon>Bacillati</taxon>
        <taxon>Actinomycetota</taxon>
        <taxon>Actinomycetes</taxon>
        <taxon>Kitasatosporales</taxon>
        <taxon>Streptomycetaceae</taxon>
        <taxon>Streptomyces</taxon>
    </lineage>
</organism>
<evidence type="ECO:0000313" key="1">
    <source>
        <dbReference type="EMBL" id="MEU9356222.1"/>
    </source>
</evidence>
<sequence>MPSMTATVSFLPPALADEIGPRRAGAIYQNVDGRFEVLALVTDPREAAQLLRRDSARWAVIVRDTLRPDGQPFAVGSVWTTSDYLIRPAKTQYASAA</sequence>
<accession>A0ABV3EGU8</accession>
<protein>
    <recommendedName>
        <fullName evidence="3">Gas vesicle protein</fullName>
    </recommendedName>
</protein>
<keyword evidence="2" id="KW-1185">Reference proteome</keyword>
<reference evidence="1 2" key="1">
    <citation type="submission" date="2024-06" db="EMBL/GenBank/DDBJ databases">
        <title>The Natural Products Discovery Center: Release of the First 8490 Sequenced Strains for Exploring Actinobacteria Biosynthetic Diversity.</title>
        <authorList>
            <person name="Kalkreuter E."/>
            <person name="Kautsar S.A."/>
            <person name="Yang D."/>
            <person name="Bader C.D."/>
            <person name="Teijaro C.N."/>
            <person name="Fluegel L."/>
            <person name="Davis C.M."/>
            <person name="Simpson J.R."/>
            <person name="Lauterbach L."/>
            <person name="Steele A.D."/>
            <person name="Gui C."/>
            <person name="Meng S."/>
            <person name="Li G."/>
            <person name="Viehrig K."/>
            <person name="Ye F."/>
            <person name="Su P."/>
            <person name="Kiefer A.F."/>
            <person name="Nichols A."/>
            <person name="Cepeda A.J."/>
            <person name="Yan W."/>
            <person name="Fan B."/>
            <person name="Jiang Y."/>
            <person name="Adhikari A."/>
            <person name="Zheng C.-J."/>
            <person name="Schuster L."/>
            <person name="Cowan T.M."/>
            <person name="Smanski M.J."/>
            <person name="Chevrette M.G."/>
            <person name="De Carvalho L.P.S."/>
            <person name="Shen B."/>
        </authorList>
    </citation>
    <scope>NUCLEOTIDE SEQUENCE [LARGE SCALE GENOMIC DNA]</scope>
    <source>
        <strain evidence="1 2">NPDC048274</strain>
    </source>
</reference>
<gene>
    <name evidence="1" type="ORF">AB0D65_35785</name>
</gene>
<comment type="caution">
    <text evidence="1">The sequence shown here is derived from an EMBL/GenBank/DDBJ whole genome shotgun (WGS) entry which is preliminary data.</text>
</comment>
<dbReference type="Proteomes" id="UP001551582">
    <property type="component" value="Unassembled WGS sequence"/>
</dbReference>
<dbReference type="RefSeq" id="WP_359989739.1">
    <property type="nucleotide sequence ID" value="NZ_JBEZLS010000046.1"/>
</dbReference>
<name>A0ABV3EGU8_9ACTN</name>
<evidence type="ECO:0008006" key="3">
    <source>
        <dbReference type="Google" id="ProtNLM"/>
    </source>
</evidence>
<dbReference type="EMBL" id="JBEZLS010000046">
    <property type="protein sequence ID" value="MEU9356222.1"/>
    <property type="molecule type" value="Genomic_DNA"/>
</dbReference>